<reference evidence="2" key="1">
    <citation type="journal article" date="2015" name="Proc. Natl. Acad. Sci. U.S.A.">
        <title>Networks of energetic and metabolic interactions define dynamics in microbial communities.</title>
        <authorList>
            <person name="Embree M."/>
            <person name="Liu J.K."/>
            <person name="Al-Bassam M.M."/>
            <person name="Zengler K."/>
        </authorList>
    </citation>
    <scope>NUCLEOTIDE SEQUENCE</scope>
</reference>
<name>A0A0W8FQF8_9ZZZZ</name>
<accession>A0A0W8FQF8</accession>
<dbReference type="Gene3D" id="3.30.700.20">
    <property type="entry name" value="Hypothetical protein ph0010, domain 1"/>
    <property type="match status" value="1"/>
</dbReference>
<feature type="domain" description="AMMECR1" evidence="1">
    <location>
        <begin position="6"/>
        <end position="182"/>
    </location>
</feature>
<evidence type="ECO:0000259" key="1">
    <source>
        <dbReference type="PROSITE" id="PS51112"/>
    </source>
</evidence>
<dbReference type="EMBL" id="LNQE01000921">
    <property type="protein sequence ID" value="KUG23083.1"/>
    <property type="molecule type" value="Genomic_DNA"/>
</dbReference>
<gene>
    <name evidence="2" type="ORF">ASZ90_007115</name>
</gene>
<dbReference type="AlphaFoldDB" id="A0A0W8FQF8"/>
<dbReference type="SUPFAM" id="SSF143447">
    <property type="entry name" value="AMMECR1-like"/>
    <property type="match status" value="1"/>
</dbReference>
<sequence length="182" mass="20555">MELTTKEKNTLLEIAKEAIAAKINNKKIPELKMDSENLKSESGAFVTLKKHGRLRGCIGYIKAYKPLGETVQEMAVAAAFRDPRFPSLKPEEVKDLTFEISVLSPLKQIKDINEMEVGKHGLYIVRGHNAGLLLPQVAVEYKWDRETFLQETCHKAGLPAQAWKDKETEIFIFSANYFGDTD</sequence>
<dbReference type="InterPro" id="IPR027485">
    <property type="entry name" value="AMMECR1_N"/>
</dbReference>
<dbReference type="PROSITE" id="PS51112">
    <property type="entry name" value="AMMECR1"/>
    <property type="match status" value="1"/>
</dbReference>
<protein>
    <submittedName>
        <fullName evidence="2">Putative acr</fullName>
    </submittedName>
</protein>
<dbReference type="InterPro" id="IPR036071">
    <property type="entry name" value="AMMECR1_dom_sf"/>
</dbReference>
<dbReference type="InterPro" id="IPR002733">
    <property type="entry name" value="AMMECR1_domain"/>
</dbReference>
<dbReference type="Gene3D" id="3.30.1490.150">
    <property type="entry name" value="Hypothetical protein ph0010, domain 2"/>
    <property type="match status" value="1"/>
</dbReference>
<dbReference type="HAMAP" id="MF_00645">
    <property type="entry name" value="AMMECR1"/>
    <property type="match status" value="1"/>
</dbReference>
<dbReference type="InterPro" id="IPR027623">
    <property type="entry name" value="AmmeMemoSam_A"/>
</dbReference>
<proteinExistence type="inferred from homology"/>
<dbReference type="NCBIfam" id="TIGR04335">
    <property type="entry name" value="AmmeMemoSam_A"/>
    <property type="match status" value="1"/>
</dbReference>
<dbReference type="InterPro" id="IPR023473">
    <property type="entry name" value="AMMECR1"/>
</dbReference>
<organism evidence="2">
    <name type="scientific">hydrocarbon metagenome</name>
    <dbReference type="NCBI Taxonomy" id="938273"/>
    <lineage>
        <taxon>unclassified sequences</taxon>
        <taxon>metagenomes</taxon>
        <taxon>ecological metagenomes</taxon>
    </lineage>
</organism>
<dbReference type="InterPro" id="IPR023472">
    <property type="entry name" value="Uncharacterised_MJ0810"/>
</dbReference>
<comment type="caution">
    <text evidence="2">The sequence shown here is derived from an EMBL/GenBank/DDBJ whole genome shotgun (WGS) entry which is preliminary data.</text>
</comment>
<dbReference type="Pfam" id="PF01871">
    <property type="entry name" value="AMMECR1"/>
    <property type="match status" value="1"/>
</dbReference>
<dbReference type="PANTHER" id="PTHR13016">
    <property type="entry name" value="AMMECR1 HOMOLOG"/>
    <property type="match status" value="1"/>
</dbReference>
<dbReference type="PANTHER" id="PTHR13016:SF0">
    <property type="entry name" value="AMME SYNDROME CANDIDATE GENE 1 PROTEIN"/>
    <property type="match status" value="1"/>
</dbReference>
<evidence type="ECO:0000313" key="2">
    <source>
        <dbReference type="EMBL" id="KUG23083.1"/>
    </source>
</evidence>
<dbReference type="NCBIfam" id="TIGR00296">
    <property type="entry name" value="TIGR00296 family protein"/>
    <property type="match status" value="1"/>
</dbReference>